<dbReference type="Proteomes" id="UP001172386">
    <property type="component" value="Unassembled WGS sequence"/>
</dbReference>
<sequence>MYADDKVAEVTETYAPDGVPETGKKAGTADDREAMRRLGKEQLFKRNFGFLSIFGFALILMSTWEALLGTIALALGNGGPSGLLYTYLVSYIGFTAVIVSMAEMASMAPTSGGQYHWVSEFAPRSIQKQVSYFVGWLAVLGYQIGVTISAFLAGAMLQGLIVLNNPETYIYQKWHGTLIAMCITICVAIFNVFFANHLPLIEGVILVLHFAGWLAIVVVLWVLGPRTPSVGVWNTFIDAGWGNTGLACMVGFITSAGAFAGGDAAAHMAEELKNAPKVLPRAMLWTIIANGGMGFIMLVTFLYTMGDIEVALASPTGFPIIEVFRSATGSNGGATALTSILIVLGIAGNLTNMAGASRQMFAFARDRGLPAHKWISQVPPRFDVPVNAVVVSTVFACILHCINIGSSIAFNIILSIGSVALITSYLTSVACITWRRIKGLPLLETRFSLGRAGLATNLFSLAFLVVLLVMSFFPPIPNPPPELMNWAIVVYGGVLIFAGIYYFVSARKHYVGPVEYVRKSA</sequence>
<name>A0ACC3AB90_9EURO</name>
<evidence type="ECO:0000313" key="1">
    <source>
        <dbReference type="EMBL" id="KAJ9658488.1"/>
    </source>
</evidence>
<protein>
    <submittedName>
        <fullName evidence="1">Uncharacterized protein</fullName>
    </submittedName>
</protein>
<reference evidence="1" key="1">
    <citation type="submission" date="2022-10" db="EMBL/GenBank/DDBJ databases">
        <title>Culturing micro-colonial fungi from biological soil crusts in the Mojave desert and describing Neophaeococcomyces mojavensis, and introducing the new genera and species Taxawa tesnikishii.</title>
        <authorList>
            <person name="Kurbessoian T."/>
            <person name="Stajich J.E."/>
        </authorList>
    </citation>
    <scope>NUCLEOTIDE SEQUENCE</scope>
    <source>
        <strain evidence="1">JES_112</strain>
    </source>
</reference>
<accession>A0ACC3AB90</accession>
<organism evidence="1 2">
    <name type="scientific">Neophaeococcomyces mojaviensis</name>
    <dbReference type="NCBI Taxonomy" id="3383035"/>
    <lineage>
        <taxon>Eukaryota</taxon>
        <taxon>Fungi</taxon>
        <taxon>Dikarya</taxon>
        <taxon>Ascomycota</taxon>
        <taxon>Pezizomycotina</taxon>
        <taxon>Eurotiomycetes</taxon>
        <taxon>Chaetothyriomycetidae</taxon>
        <taxon>Chaetothyriales</taxon>
        <taxon>Chaetothyriales incertae sedis</taxon>
        <taxon>Neophaeococcomyces</taxon>
    </lineage>
</organism>
<comment type="caution">
    <text evidence="1">The sequence shown here is derived from an EMBL/GenBank/DDBJ whole genome shotgun (WGS) entry which is preliminary data.</text>
</comment>
<gene>
    <name evidence="1" type="ORF">H2198_003640</name>
</gene>
<evidence type="ECO:0000313" key="2">
    <source>
        <dbReference type="Proteomes" id="UP001172386"/>
    </source>
</evidence>
<proteinExistence type="predicted"/>
<dbReference type="EMBL" id="JAPDRQ010000050">
    <property type="protein sequence ID" value="KAJ9658488.1"/>
    <property type="molecule type" value="Genomic_DNA"/>
</dbReference>
<keyword evidence="2" id="KW-1185">Reference proteome</keyword>